<proteinExistence type="inferred from homology"/>
<dbReference type="KEGG" id="bfm:BP422_14355"/>
<dbReference type="InterPro" id="IPR019618">
    <property type="entry name" value="Spore_germination_GerPA"/>
</dbReference>
<name>A0A220MID8_9BACL</name>
<evidence type="ECO:0008006" key="4">
    <source>
        <dbReference type="Google" id="ProtNLM"/>
    </source>
</evidence>
<evidence type="ECO:0000313" key="2">
    <source>
        <dbReference type="EMBL" id="ASJ54645.1"/>
    </source>
</evidence>
<evidence type="ECO:0000313" key="3">
    <source>
        <dbReference type="Proteomes" id="UP000197781"/>
    </source>
</evidence>
<reference evidence="2 3" key="1">
    <citation type="submission" date="2016-11" db="EMBL/GenBank/DDBJ databases">
        <authorList>
            <person name="Jaros S."/>
            <person name="Januszkiewicz K."/>
            <person name="Wedrychowicz H."/>
        </authorList>
    </citation>
    <scope>NUCLEOTIDE SEQUENCE [LARGE SCALE GENOMIC DNA]</scope>
    <source>
        <strain evidence="2 3">NF2</strain>
    </source>
</reference>
<sequence>MPSVIGAVNINNNSGTVNFGDTLNISPKTASKTFSGSGGGNTGNVVNTLNGVNATNTLDPNVVDQPLFGNI</sequence>
<dbReference type="Pfam" id="PF10676">
    <property type="entry name" value="gerPA"/>
    <property type="match status" value="1"/>
</dbReference>
<gene>
    <name evidence="2" type="ORF">BP422_14355</name>
</gene>
<dbReference type="Proteomes" id="UP000197781">
    <property type="component" value="Chromosome"/>
</dbReference>
<accession>A0A220MID8</accession>
<dbReference type="RefSeq" id="WP_088908371.1">
    <property type="nucleotide sequence ID" value="NZ_CP018145.1"/>
</dbReference>
<organism evidence="2 3">
    <name type="scientific">Brevibacillus formosus</name>
    <dbReference type="NCBI Taxonomy" id="54913"/>
    <lineage>
        <taxon>Bacteria</taxon>
        <taxon>Bacillati</taxon>
        <taxon>Bacillota</taxon>
        <taxon>Bacilli</taxon>
        <taxon>Bacillales</taxon>
        <taxon>Paenibacillaceae</taxon>
        <taxon>Brevibacillus</taxon>
    </lineage>
</organism>
<dbReference type="AlphaFoldDB" id="A0A220MID8"/>
<dbReference type="PANTHER" id="PTHR37808:SF1">
    <property type="entry name" value="SPORE GERMINATION PROTEIN-LIKE PROTEIN YDZR"/>
    <property type="match status" value="1"/>
</dbReference>
<dbReference type="EMBL" id="CP018145">
    <property type="protein sequence ID" value="ASJ54645.1"/>
    <property type="molecule type" value="Genomic_DNA"/>
</dbReference>
<comment type="similarity">
    <text evidence="1">Belongs to the GerPA/GerPF family.</text>
</comment>
<evidence type="ECO:0000256" key="1">
    <source>
        <dbReference type="ARBA" id="ARBA00008103"/>
    </source>
</evidence>
<protein>
    <recommendedName>
        <fullName evidence="4">Spore germination protein</fullName>
    </recommendedName>
</protein>
<dbReference type="PANTHER" id="PTHR37808">
    <property type="entry name" value="SPORE GERMINATION PROTEIN-LIKE PROTEIN YDZR-RELATED"/>
    <property type="match status" value="1"/>
</dbReference>